<dbReference type="AlphaFoldDB" id="V4CKE4"/>
<dbReference type="InterPro" id="IPR004981">
    <property type="entry name" value="Trp_2_3_dOase"/>
</dbReference>
<dbReference type="Gene3D" id="1.20.58.480">
    <property type="match status" value="1"/>
</dbReference>
<dbReference type="GO" id="GO:0046872">
    <property type="term" value="F:metal ion binding"/>
    <property type="evidence" value="ECO:0007669"/>
    <property type="project" value="InterPro"/>
</dbReference>
<name>V4CKE4_LOTGI</name>
<protein>
    <recommendedName>
        <fullName evidence="3">Tryptophan 2,3-dioxygenase</fullName>
    </recommendedName>
</protein>
<accession>V4CKE4</accession>
<dbReference type="CTD" id="20241905"/>
<dbReference type="GeneID" id="20241905"/>
<dbReference type="SUPFAM" id="SSF140959">
    <property type="entry name" value="Indolic compounds 2,3-dioxygenase-like"/>
    <property type="match status" value="1"/>
</dbReference>
<dbReference type="RefSeq" id="XP_009046599.1">
    <property type="nucleotide sequence ID" value="XM_009048351.1"/>
</dbReference>
<dbReference type="OrthoDB" id="6065283at2759"/>
<dbReference type="OMA" id="VMVERMI"/>
<dbReference type="GO" id="GO:0019442">
    <property type="term" value="P:L-tryptophan catabolic process to acetyl-CoA"/>
    <property type="evidence" value="ECO:0007669"/>
    <property type="project" value="TreeGrafter"/>
</dbReference>
<organism evidence="1 2">
    <name type="scientific">Lottia gigantea</name>
    <name type="common">Giant owl limpet</name>
    <dbReference type="NCBI Taxonomy" id="225164"/>
    <lineage>
        <taxon>Eukaryota</taxon>
        <taxon>Metazoa</taxon>
        <taxon>Spiralia</taxon>
        <taxon>Lophotrochozoa</taxon>
        <taxon>Mollusca</taxon>
        <taxon>Gastropoda</taxon>
        <taxon>Patellogastropoda</taxon>
        <taxon>Lottioidea</taxon>
        <taxon>Lottiidae</taxon>
        <taxon>Lottia</taxon>
    </lineage>
</organism>
<proteinExistence type="predicted"/>
<reference evidence="1 2" key="1">
    <citation type="journal article" date="2013" name="Nature">
        <title>Insights into bilaterian evolution from three spiralian genomes.</title>
        <authorList>
            <person name="Simakov O."/>
            <person name="Marletaz F."/>
            <person name="Cho S.J."/>
            <person name="Edsinger-Gonzales E."/>
            <person name="Havlak P."/>
            <person name="Hellsten U."/>
            <person name="Kuo D.H."/>
            <person name="Larsson T."/>
            <person name="Lv J."/>
            <person name="Arendt D."/>
            <person name="Savage R."/>
            <person name="Osoegawa K."/>
            <person name="de Jong P."/>
            <person name="Grimwood J."/>
            <person name="Chapman J.A."/>
            <person name="Shapiro H."/>
            <person name="Aerts A."/>
            <person name="Otillar R.P."/>
            <person name="Terry A.Y."/>
            <person name="Boore J.L."/>
            <person name="Grigoriev I.V."/>
            <person name="Lindberg D.R."/>
            <person name="Seaver E.C."/>
            <person name="Weisblat D.A."/>
            <person name="Putnam N.H."/>
            <person name="Rokhsar D.S."/>
        </authorList>
    </citation>
    <scope>NUCLEOTIDE SEQUENCE [LARGE SCALE GENOMIC DNA]</scope>
</reference>
<dbReference type="HOGENOM" id="CLU_063240_0_0_1"/>
<dbReference type="InterPro" id="IPR037217">
    <property type="entry name" value="Trp/Indoleamine_2_3_dOase-like"/>
</dbReference>
<dbReference type="EMBL" id="KB200130">
    <property type="protein sequence ID" value="ESP02715.1"/>
    <property type="molecule type" value="Genomic_DNA"/>
</dbReference>
<dbReference type="PANTHER" id="PTHR10138">
    <property type="entry name" value="TRYPTOPHAN 2,3-DIOXYGENASE"/>
    <property type="match status" value="1"/>
</dbReference>
<dbReference type="PANTHER" id="PTHR10138:SF0">
    <property type="entry name" value="TRYPTOPHAN 2,3-DIOXYGENASE"/>
    <property type="match status" value="1"/>
</dbReference>
<dbReference type="STRING" id="225164.V4CKE4"/>
<dbReference type="GO" id="GO:0020037">
    <property type="term" value="F:heme binding"/>
    <property type="evidence" value="ECO:0007669"/>
    <property type="project" value="InterPro"/>
</dbReference>
<evidence type="ECO:0008006" key="3">
    <source>
        <dbReference type="Google" id="ProtNLM"/>
    </source>
</evidence>
<dbReference type="Pfam" id="PF03301">
    <property type="entry name" value="Trp_dioxygenase"/>
    <property type="match status" value="2"/>
</dbReference>
<evidence type="ECO:0000313" key="1">
    <source>
        <dbReference type="EMBL" id="ESP02715.1"/>
    </source>
</evidence>
<dbReference type="KEGG" id="lgi:LOTGIDRAFT_171789"/>
<dbReference type="GO" id="GO:0019441">
    <property type="term" value="P:L-tryptophan catabolic process to kynurenine"/>
    <property type="evidence" value="ECO:0007669"/>
    <property type="project" value="InterPro"/>
</dbReference>
<dbReference type="GO" id="GO:0004833">
    <property type="term" value="F:L-tryptophan 2,3-dioxygenase activity"/>
    <property type="evidence" value="ECO:0007669"/>
    <property type="project" value="InterPro"/>
</dbReference>
<sequence>MSEKINYSSYLKLGTGYRGNVSGLLDCVHRLSDQPEEHLFITVHHGFEIWFKQILFDFGRVKGHLDTARTNRCDDAKVQEELGQIPVLLFRSRDLLRNLLENFNIIETMGQLAFINFREFLTGGSGFQSHQFRMIENSFGLKEENRKNVDGSNCCMGKRSTELDYKKEFSGEQLKELNEALNDTIFDKIQAMLEDILVDYGQEKFIEEFRTAVIKMNGGETVDHLEFMFNEERYRTAHIERARHVNMVHRMIGVKVGTGGTSGYEYLSSTICDRYKVFLDLFVMSTYILPSKYFD</sequence>
<gene>
    <name evidence="1" type="ORF">LOTGIDRAFT_171789</name>
</gene>
<keyword evidence="2" id="KW-1185">Reference proteome</keyword>
<evidence type="ECO:0000313" key="2">
    <source>
        <dbReference type="Proteomes" id="UP000030746"/>
    </source>
</evidence>
<dbReference type="Proteomes" id="UP000030746">
    <property type="component" value="Unassembled WGS sequence"/>
</dbReference>